<evidence type="ECO:0000259" key="1">
    <source>
        <dbReference type="SMART" id="SM00860"/>
    </source>
</evidence>
<dbReference type="AlphaFoldDB" id="M7NZN8"/>
<dbReference type="STRING" id="1235279.C772_00790"/>
<dbReference type="EMBL" id="AOFT01000003">
    <property type="protein sequence ID" value="EMR07145.1"/>
    <property type="molecule type" value="Genomic_DNA"/>
</dbReference>
<evidence type="ECO:0000313" key="3">
    <source>
        <dbReference type="Proteomes" id="UP000011919"/>
    </source>
</evidence>
<dbReference type="Gene3D" id="3.40.1580.10">
    <property type="entry name" value="SMI1/KNR4-like"/>
    <property type="match status" value="1"/>
</dbReference>
<dbReference type="OrthoDB" id="5880263at2"/>
<dbReference type="Pfam" id="PF14567">
    <property type="entry name" value="SUKH_5"/>
    <property type="match status" value="1"/>
</dbReference>
<keyword evidence="3" id="KW-1185">Reference proteome</keyword>
<dbReference type="SMART" id="SM00860">
    <property type="entry name" value="SMI1_KNR4"/>
    <property type="match status" value="1"/>
</dbReference>
<dbReference type="InterPro" id="IPR018958">
    <property type="entry name" value="Knr4/Smi1-like_dom"/>
</dbReference>
<feature type="domain" description="Knr4/Smi1-like" evidence="1">
    <location>
        <begin position="22"/>
        <end position="136"/>
    </location>
</feature>
<evidence type="ECO:0000313" key="2">
    <source>
        <dbReference type="EMBL" id="EMR07145.1"/>
    </source>
</evidence>
<dbReference type="Proteomes" id="UP000011919">
    <property type="component" value="Unassembled WGS sequence"/>
</dbReference>
<dbReference type="SUPFAM" id="SSF160631">
    <property type="entry name" value="SMI1/KNR4-like"/>
    <property type="match status" value="1"/>
</dbReference>
<name>M7NZN8_9BACL</name>
<organism evidence="2 3">
    <name type="scientific">Bhargavaea cecembensis DSE10</name>
    <dbReference type="NCBI Taxonomy" id="1235279"/>
    <lineage>
        <taxon>Bacteria</taxon>
        <taxon>Bacillati</taxon>
        <taxon>Bacillota</taxon>
        <taxon>Bacilli</taxon>
        <taxon>Bacillales</taxon>
        <taxon>Caryophanaceae</taxon>
        <taxon>Bhargavaea</taxon>
    </lineage>
</organism>
<accession>M7NZN8</accession>
<sequence>MNIEELSDFIKKNIDDDDFTGGVNDKQIEYIQETLDIRLPKSYKWFLANHGSGGLFGVAILGVAKSNIAPVLNATKSYREIGMNHDLVVIDDIGEYAYCLDTSRMKNGECPVIAWNRQGGLDDFDTAKNFYEFLLQRLMDAKEAWEEDF</sequence>
<dbReference type="InterPro" id="IPR037883">
    <property type="entry name" value="Knr4/Smi1-like_sf"/>
</dbReference>
<gene>
    <name evidence="2" type="ORF">C772_00790</name>
</gene>
<comment type="caution">
    <text evidence="2">The sequence shown here is derived from an EMBL/GenBank/DDBJ whole genome shotgun (WGS) entry which is preliminary data.</text>
</comment>
<reference evidence="2 3" key="1">
    <citation type="journal article" date="2013" name="Genome Announc.">
        <title>Draft Genome Sequence of Bhargavaea cecembensis Strain DSE10T, Isolated from a Deep-Sea Sediment Sample Collected at a Depth of 5,904 m from the Chagos-Laccadive Ridge System in the Indian Ocean.</title>
        <authorList>
            <person name="Shivaji S."/>
            <person name="Ara S."/>
            <person name="Begum Z."/>
            <person name="Ruth M."/>
            <person name="Singh A."/>
            <person name="Kumar Pinnaka A."/>
        </authorList>
    </citation>
    <scope>NUCLEOTIDE SEQUENCE [LARGE SCALE GENOMIC DNA]</scope>
    <source>
        <strain evidence="2 3">DSE10</strain>
    </source>
</reference>
<dbReference type="eggNOG" id="ENOG502ZBUK">
    <property type="taxonomic scope" value="Bacteria"/>
</dbReference>
<protein>
    <recommendedName>
        <fullName evidence="1">Knr4/Smi1-like domain-containing protein</fullName>
    </recommendedName>
</protein>
<proteinExistence type="predicted"/>
<dbReference type="RefSeq" id="WP_008297591.1">
    <property type="nucleotide sequence ID" value="NZ_AOFT01000003.1"/>
</dbReference>